<evidence type="ECO:0000259" key="7">
    <source>
        <dbReference type="Pfam" id="PF00326"/>
    </source>
</evidence>
<dbReference type="PANTHER" id="PTHR11731:SF193">
    <property type="entry name" value="DIPEPTIDYL PEPTIDASE 9"/>
    <property type="match status" value="1"/>
</dbReference>
<dbReference type="eggNOG" id="COG1506">
    <property type="taxonomic scope" value="Bacteria"/>
</dbReference>
<evidence type="ECO:0000259" key="8">
    <source>
        <dbReference type="Pfam" id="PF00930"/>
    </source>
</evidence>
<keyword evidence="2" id="KW-0378">Hydrolase</keyword>
<proteinExistence type="predicted"/>
<name>A0A143BPQ2_9BACT</name>
<dbReference type="AlphaFoldDB" id="A0A143BPQ2"/>
<protein>
    <recommendedName>
        <fullName evidence="5">Acyl-peptide hydrolase</fullName>
    </recommendedName>
    <alternativeName>
        <fullName evidence="4">Acylaminoacyl-peptidase</fullName>
    </alternativeName>
</protein>
<dbReference type="SUPFAM" id="SSF82171">
    <property type="entry name" value="DPP6 N-terminal domain-like"/>
    <property type="match status" value="1"/>
</dbReference>
<dbReference type="PROSITE" id="PS00708">
    <property type="entry name" value="PRO_ENDOPEP_SER"/>
    <property type="match status" value="1"/>
</dbReference>
<evidence type="ECO:0000256" key="6">
    <source>
        <dbReference type="ARBA" id="ARBA00045885"/>
    </source>
</evidence>
<dbReference type="InterPro" id="IPR011042">
    <property type="entry name" value="6-blade_b-propeller_TolB-like"/>
</dbReference>
<dbReference type="GO" id="GO:0006508">
    <property type="term" value="P:proteolysis"/>
    <property type="evidence" value="ECO:0007669"/>
    <property type="project" value="UniProtKB-KW"/>
</dbReference>
<accession>A0A143BPQ2</accession>
<dbReference type="InterPro" id="IPR002471">
    <property type="entry name" value="Pept_S9_AS"/>
</dbReference>
<evidence type="ECO:0000256" key="3">
    <source>
        <dbReference type="ARBA" id="ARBA00022990"/>
    </source>
</evidence>
<feature type="domain" description="Dipeptidylpeptidase IV N-terminal" evidence="8">
    <location>
        <begin position="244"/>
        <end position="378"/>
    </location>
</feature>
<dbReference type="eggNOG" id="COG0823">
    <property type="taxonomic scope" value="Bacteria"/>
</dbReference>
<organism evidence="9 10">
    <name type="scientific">Gemmatimonas phototrophica</name>
    <dbReference type="NCBI Taxonomy" id="1379270"/>
    <lineage>
        <taxon>Bacteria</taxon>
        <taxon>Pseudomonadati</taxon>
        <taxon>Gemmatimonadota</taxon>
        <taxon>Gemmatimonadia</taxon>
        <taxon>Gemmatimonadales</taxon>
        <taxon>Gemmatimonadaceae</taxon>
        <taxon>Gemmatimonas</taxon>
    </lineage>
</organism>
<dbReference type="KEGG" id="gph:GEMMAAP_02070"/>
<feature type="domain" description="Peptidase S9 prolyl oligopeptidase catalytic" evidence="7">
    <location>
        <begin position="477"/>
        <end position="672"/>
    </location>
</feature>
<dbReference type="GO" id="GO:0004252">
    <property type="term" value="F:serine-type endopeptidase activity"/>
    <property type="evidence" value="ECO:0007669"/>
    <property type="project" value="InterPro"/>
</dbReference>
<dbReference type="Proteomes" id="UP000076404">
    <property type="component" value="Chromosome"/>
</dbReference>
<sequence length="673" mass="72925">MAAQPTIRQIDGAPFAATLVAAPAANAVAFVLNARGVRNIWVTDSTQPNARQVTAFTQDDGQDLTSLAFSADGRTLYFVRGGGPNRAGETPNPTSDPAGAEEAIWRVRLDGTPATRLMEGSSPTPSSRGTSVAFLRRGAIWMASPSSGDSVRVSQLLRMRGSGGSLRWSPNGEQLAFVSNRGTHSFVGVYTLSSKALRWMAPSTDTDNAPVWSRDGSRLAFLRVPYAGRRLGFRATRSAQPWGIMVANAATGEAREVFRATAGRGSAYWAIVADNQLQWMAGDRIVFPWERTGWVHLYSVSANGGAAKELTPGNGEVEFVSTSPDGTRVLYNTNIGDIDRRHVMSVVADGSAAPVPTASGAHIAWSPVYSSQGSTYALVSDAKQPAHAAVLQTSRWNMLAPESMPADFPAASLVTPTAVSLRAADGVTSYGQLFLPPNAQPGKKYPTVIFLHGGSRRQMLLGWNYGAYYHHAYALNQAMALRGYIVLSLNYRSGIGYGMEFREALRQGATGGSEYGDVVAAAKWLGARPDVDRTRIGLWGGSYGGYLTAMGLTRNPELFKAGVDIHGVHDWNVGIQTFVPDYDVHANRLATRTAFLASPMAQVKNWRAPVLLIHGDDDRNVRFVETLTLIQQLRAQQVPVEQVVFPDEVHGFLRHESWMRTFEAAIDFFGRKM</sequence>
<keyword evidence="1" id="KW-0645">Protease</keyword>
<dbReference type="InterPro" id="IPR050278">
    <property type="entry name" value="Serine_Prot_S9B/DPPIV"/>
</dbReference>
<dbReference type="InterPro" id="IPR011659">
    <property type="entry name" value="WD40"/>
</dbReference>
<reference evidence="9 10" key="2">
    <citation type="journal article" date="2016" name="Environ. Microbiol. Rep.">
        <title>Metagenomic evidence for the presence of phototrophic Gemmatimonadetes bacteria in diverse environments.</title>
        <authorList>
            <person name="Zeng Y."/>
            <person name="Baumbach J."/>
            <person name="Barbosa E.G."/>
            <person name="Azevedo V."/>
            <person name="Zhang C."/>
            <person name="Koblizek M."/>
        </authorList>
    </citation>
    <scope>NUCLEOTIDE SEQUENCE [LARGE SCALE GENOMIC DNA]</scope>
    <source>
        <strain evidence="9 10">AP64</strain>
    </source>
</reference>
<dbReference type="Pfam" id="PF07676">
    <property type="entry name" value="PD40"/>
    <property type="match status" value="2"/>
</dbReference>
<comment type="function">
    <text evidence="6">This enzyme catalyzes the hydrolysis of the N-terminal peptide bond of an N-acetylated peptide to generate an N-acetylated amino acid and a peptide with a free N-terminus. It preferentially cleaves off Ac-Ala, Ac-Met and Ac-Ser. Also, involved in the degradation of oxidized and glycated proteins.</text>
</comment>
<evidence type="ECO:0000256" key="1">
    <source>
        <dbReference type="ARBA" id="ARBA00022670"/>
    </source>
</evidence>
<evidence type="ECO:0000256" key="2">
    <source>
        <dbReference type="ARBA" id="ARBA00022801"/>
    </source>
</evidence>
<dbReference type="Gene3D" id="2.120.10.30">
    <property type="entry name" value="TolB, C-terminal domain"/>
    <property type="match status" value="2"/>
</dbReference>
<dbReference type="PANTHER" id="PTHR11731">
    <property type="entry name" value="PROTEASE FAMILY S9B,C DIPEPTIDYL-PEPTIDASE IV-RELATED"/>
    <property type="match status" value="1"/>
</dbReference>
<reference evidence="9 10" key="1">
    <citation type="journal article" date="2014" name="Proc. Natl. Acad. Sci. U.S.A.">
        <title>Functional type 2 photosynthetic reaction centers found in the rare bacterial phylum Gemmatimonadetes.</title>
        <authorList>
            <person name="Zeng Y."/>
            <person name="Feng F."/>
            <person name="Medova H."/>
            <person name="Dean J."/>
            <person name="Koblizek M."/>
        </authorList>
    </citation>
    <scope>NUCLEOTIDE SEQUENCE [LARGE SCALE GENOMIC DNA]</scope>
    <source>
        <strain evidence="9 10">AP64</strain>
    </source>
</reference>
<dbReference type="InterPro" id="IPR029058">
    <property type="entry name" value="AB_hydrolase_fold"/>
</dbReference>
<dbReference type="STRING" id="1379270.GEMMAAP_02070"/>
<evidence type="ECO:0000313" key="10">
    <source>
        <dbReference type="Proteomes" id="UP000076404"/>
    </source>
</evidence>
<dbReference type="Gene3D" id="3.40.50.1820">
    <property type="entry name" value="alpha/beta hydrolase"/>
    <property type="match status" value="1"/>
</dbReference>
<keyword evidence="3" id="KW-0007">Acetylation</keyword>
<evidence type="ECO:0000256" key="4">
    <source>
        <dbReference type="ARBA" id="ARBA00032284"/>
    </source>
</evidence>
<evidence type="ECO:0000313" key="9">
    <source>
        <dbReference type="EMBL" id="AMW06480.1"/>
    </source>
</evidence>
<dbReference type="Pfam" id="PF00326">
    <property type="entry name" value="Peptidase_S9"/>
    <property type="match status" value="1"/>
</dbReference>
<evidence type="ECO:0000256" key="5">
    <source>
        <dbReference type="ARBA" id="ARBA00032596"/>
    </source>
</evidence>
<dbReference type="InterPro" id="IPR002469">
    <property type="entry name" value="Peptidase_S9B_N"/>
</dbReference>
<dbReference type="EMBL" id="CP011454">
    <property type="protein sequence ID" value="AMW06480.1"/>
    <property type="molecule type" value="Genomic_DNA"/>
</dbReference>
<dbReference type="Pfam" id="PF00930">
    <property type="entry name" value="DPPIV_N"/>
    <property type="match status" value="1"/>
</dbReference>
<dbReference type="GO" id="GO:0008239">
    <property type="term" value="F:dipeptidyl-peptidase activity"/>
    <property type="evidence" value="ECO:0007669"/>
    <property type="project" value="TreeGrafter"/>
</dbReference>
<dbReference type="InterPro" id="IPR001375">
    <property type="entry name" value="Peptidase_S9_cat"/>
</dbReference>
<keyword evidence="10" id="KW-1185">Reference proteome</keyword>
<dbReference type="SUPFAM" id="SSF53474">
    <property type="entry name" value="alpha/beta-Hydrolases"/>
    <property type="match status" value="1"/>
</dbReference>
<gene>
    <name evidence="9" type="ORF">GEMMAAP_02070</name>
</gene>